<evidence type="ECO:0000256" key="1">
    <source>
        <dbReference type="SAM" id="MobiDB-lite"/>
    </source>
</evidence>
<keyword evidence="2" id="KW-1185">Reference proteome</keyword>
<feature type="compositionally biased region" description="Polar residues" evidence="1">
    <location>
        <begin position="148"/>
        <end position="157"/>
    </location>
</feature>
<dbReference type="RefSeq" id="XP_009801259.1">
    <property type="nucleotide sequence ID" value="XM_009802957.1"/>
</dbReference>
<feature type="region of interest" description="Disordered" evidence="1">
    <location>
        <begin position="137"/>
        <end position="157"/>
    </location>
</feature>
<proteinExistence type="predicted"/>
<reference evidence="3" key="2">
    <citation type="submission" date="2025-08" db="UniProtKB">
        <authorList>
            <consortium name="RefSeq"/>
        </authorList>
    </citation>
    <scope>IDENTIFICATION</scope>
    <source>
        <tissue evidence="3">Leaf</tissue>
    </source>
</reference>
<feature type="region of interest" description="Disordered" evidence="1">
    <location>
        <begin position="1"/>
        <end position="25"/>
    </location>
</feature>
<sequence length="157" mass="17743">MALPSGGEDMTVEEGDSFPTVDELLPRHPMSLSDFLKESAPTPALKLEEAGQMVPKDRKEYSDIDKKTVEKNYHAKKILVKKSKIGMLTTKDELFRMKDDESIQDMYTRFTSIINELHSLGDVIPRNKLALAAWEDSFSESEREPDAENSSMMAVET</sequence>
<dbReference type="PANTHER" id="PTHR34676">
    <property type="entry name" value="DUF4219 DOMAIN-CONTAINING PROTEIN-RELATED"/>
    <property type="match status" value="1"/>
</dbReference>
<evidence type="ECO:0000313" key="2">
    <source>
        <dbReference type="Proteomes" id="UP000189701"/>
    </source>
</evidence>
<dbReference type="AlphaFoldDB" id="A0A1U7YPV3"/>
<gene>
    <name evidence="3" type="primary">LOC104247026</name>
</gene>
<dbReference type="PANTHER" id="PTHR34676:SF8">
    <property type="entry name" value="TRANSMEMBRANE PROTEIN"/>
    <property type="match status" value="1"/>
</dbReference>
<dbReference type="Pfam" id="PF14223">
    <property type="entry name" value="Retrotran_gag_2"/>
    <property type="match status" value="1"/>
</dbReference>
<organism evidence="2 3">
    <name type="scientific">Nicotiana sylvestris</name>
    <name type="common">Wood tobacco</name>
    <name type="synonym">South American tobacco</name>
    <dbReference type="NCBI Taxonomy" id="4096"/>
    <lineage>
        <taxon>Eukaryota</taxon>
        <taxon>Viridiplantae</taxon>
        <taxon>Streptophyta</taxon>
        <taxon>Embryophyta</taxon>
        <taxon>Tracheophyta</taxon>
        <taxon>Spermatophyta</taxon>
        <taxon>Magnoliopsida</taxon>
        <taxon>eudicotyledons</taxon>
        <taxon>Gunneridae</taxon>
        <taxon>Pentapetalae</taxon>
        <taxon>asterids</taxon>
        <taxon>lamiids</taxon>
        <taxon>Solanales</taxon>
        <taxon>Solanaceae</taxon>
        <taxon>Nicotianoideae</taxon>
        <taxon>Nicotianeae</taxon>
        <taxon>Nicotiana</taxon>
    </lineage>
</organism>
<dbReference type="Proteomes" id="UP000189701">
    <property type="component" value="Unplaced"/>
</dbReference>
<evidence type="ECO:0000313" key="3">
    <source>
        <dbReference type="RefSeq" id="XP_009801259.1"/>
    </source>
</evidence>
<accession>A0A1U7YPV3</accession>
<name>A0A1U7YPV3_NICSY</name>
<reference evidence="2" key="1">
    <citation type="journal article" date="2013" name="Genome Biol.">
        <title>Reference genomes and transcriptomes of Nicotiana sylvestris and Nicotiana tomentosiformis.</title>
        <authorList>
            <person name="Sierro N."/>
            <person name="Battey J.N."/>
            <person name="Ouadi S."/>
            <person name="Bovet L."/>
            <person name="Goepfert S."/>
            <person name="Bakaher N."/>
            <person name="Peitsch M.C."/>
            <person name="Ivanov N.V."/>
        </authorList>
    </citation>
    <scope>NUCLEOTIDE SEQUENCE [LARGE SCALE GENOMIC DNA]</scope>
</reference>
<protein>
    <submittedName>
        <fullName evidence="3">Uncharacterized protein LOC104247026</fullName>
    </submittedName>
</protein>